<sequence length="34" mass="4146">MDFTFVFNDVAKLVDYIVDIYVLFFKKDEFYDKG</sequence>
<accession>A0A069RH57</accession>
<dbReference type="AlphaFoldDB" id="A0A069RH57"/>
<dbReference type="EMBL" id="JJMM01000010">
    <property type="protein sequence ID" value="KDR95505.1"/>
    <property type="molecule type" value="Genomic_DNA"/>
</dbReference>
<gene>
    <name evidence="1" type="ORF">CLIT_10c02320</name>
</gene>
<keyword evidence="2" id="KW-1185">Reference proteome</keyword>
<dbReference type="Proteomes" id="UP000027946">
    <property type="component" value="Unassembled WGS sequence"/>
</dbReference>
<comment type="caution">
    <text evidence="1">The sequence shown here is derived from an EMBL/GenBank/DDBJ whole genome shotgun (WGS) entry which is preliminary data.</text>
</comment>
<proteinExistence type="predicted"/>
<organism evidence="1 2">
    <name type="scientific">Peptoclostridium litorale DSM 5388</name>
    <dbReference type="NCBI Taxonomy" id="1121324"/>
    <lineage>
        <taxon>Bacteria</taxon>
        <taxon>Bacillati</taxon>
        <taxon>Bacillota</taxon>
        <taxon>Clostridia</taxon>
        <taxon>Peptostreptococcales</taxon>
        <taxon>Peptoclostridiaceae</taxon>
        <taxon>Peptoclostridium</taxon>
    </lineage>
</organism>
<protein>
    <submittedName>
        <fullName evidence="1">Uncharacterized protein</fullName>
    </submittedName>
</protein>
<evidence type="ECO:0000313" key="2">
    <source>
        <dbReference type="Proteomes" id="UP000027946"/>
    </source>
</evidence>
<name>A0A069RH57_PEPLI</name>
<reference evidence="1 2" key="1">
    <citation type="submission" date="2014-03" db="EMBL/GenBank/DDBJ databases">
        <title>Genome sequence of Clostridium litorale W6, DSM 5388.</title>
        <authorList>
            <person name="Poehlein A."/>
            <person name="Jagirdar A."/>
            <person name="Khonsari B."/>
            <person name="Chibani C.M."/>
            <person name="Gutierrez Gutierrez D.A."/>
            <person name="Davydova E."/>
            <person name="Alghaithi H.S."/>
            <person name="Nair K.P."/>
            <person name="Dhamotharan K."/>
            <person name="Chandran L."/>
            <person name="G W."/>
            <person name="Daniel R."/>
        </authorList>
    </citation>
    <scope>NUCLEOTIDE SEQUENCE [LARGE SCALE GENOMIC DNA]</scope>
    <source>
        <strain evidence="1 2">W6</strain>
    </source>
</reference>
<evidence type="ECO:0000313" key="1">
    <source>
        <dbReference type="EMBL" id="KDR95505.1"/>
    </source>
</evidence>